<comment type="caution">
    <text evidence="1">The sequence shown here is derived from an EMBL/GenBank/DDBJ whole genome shotgun (WGS) entry which is preliminary data.</text>
</comment>
<protein>
    <submittedName>
        <fullName evidence="1">Uncharacterized protein</fullName>
    </submittedName>
</protein>
<proteinExistence type="predicted"/>
<sequence>MLPDMRPRSVKITLRHGDWWQWERNYPLIFEDGWAEGLKASPRLEEIILELETMERDKEQIYAIANHVCQEIYTLNNGRTLSAAGNPIVKKEWMGPSRLSDLRYEKTRDKWVTRDKLAEQGTPDPGLKYCIIVVRWTVAPW</sequence>
<dbReference type="OrthoDB" id="288942at2759"/>
<evidence type="ECO:0000313" key="1">
    <source>
        <dbReference type="EMBL" id="KAJ4479218.1"/>
    </source>
</evidence>
<keyword evidence="2" id="KW-1185">Reference proteome</keyword>
<dbReference type="AlphaFoldDB" id="A0A9W9ABV7"/>
<accession>A0A9W9ABV7</accession>
<organism evidence="1 2">
    <name type="scientific">Lentinula aciculospora</name>
    <dbReference type="NCBI Taxonomy" id="153920"/>
    <lineage>
        <taxon>Eukaryota</taxon>
        <taxon>Fungi</taxon>
        <taxon>Dikarya</taxon>
        <taxon>Basidiomycota</taxon>
        <taxon>Agaricomycotina</taxon>
        <taxon>Agaricomycetes</taxon>
        <taxon>Agaricomycetidae</taxon>
        <taxon>Agaricales</taxon>
        <taxon>Marasmiineae</taxon>
        <taxon>Omphalotaceae</taxon>
        <taxon>Lentinula</taxon>
    </lineage>
</organism>
<reference evidence="1" key="1">
    <citation type="submission" date="2022-08" db="EMBL/GenBank/DDBJ databases">
        <title>A Global Phylogenomic Analysis of the Shiitake Genus Lentinula.</title>
        <authorList>
            <consortium name="DOE Joint Genome Institute"/>
            <person name="Sierra-Patev S."/>
            <person name="Min B."/>
            <person name="Naranjo-Ortiz M."/>
            <person name="Looney B."/>
            <person name="Konkel Z."/>
            <person name="Slot J.C."/>
            <person name="Sakamoto Y."/>
            <person name="Steenwyk J.L."/>
            <person name="Rokas A."/>
            <person name="Carro J."/>
            <person name="Camarero S."/>
            <person name="Ferreira P."/>
            <person name="Molpeceres G."/>
            <person name="Ruiz-Duenas F.J."/>
            <person name="Serrano A."/>
            <person name="Henrissat B."/>
            <person name="Drula E."/>
            <person name="Hughes K.W."/>
            <person name="Mata J.L."/>
            <person name="Ishikawa N.K."/>
            <person name="Vargas-Isla R."/>
            <person name="Ushijima S."/>
            <person name="Smith C.A."/>
            <person name="Ahrendt S."/>
            <person name="Andreopoulos W."/>
            <person name="He G."/>
            <person name="Labutti K."/>
            <person name="Lipzen A."/>
            <person name="Ng V."/>
            <person name="Riley R."/>
            <person name="Sandor L."/>
            <person name="Barry K."/>
            <person name="Martinez A.T."/>
            <person name="Xiao Y."/>
            <person name="Gibbons J.G."/>
            <person name="Terashima K."/>
            <person name="Grigoriev I.V."/>
            <person name="Hibbett D.S."/>
        </authorList>
    </citation>
    <scope>NUCLEOTIDE SEQUENCE</scope>
    <source>
        <strain evidence="1">JLM2183</strain>
    </source>
</reference>
<name>A0A9W9ABV7_9AGAR</name>
<dbReference type="Proteomes" id="UP001150266">
    <property type="component" value="Unassembled WGS sequence"/>
</dbReference>
<evidence type="ECO:0000313" key="2">
    <source>
        <dbReference type="Proteomes" id="UP001150266"/>
    </source>
</evidence>
<gene>
    <name evidence="1" type="ORF">J3R30DRAFT_3332451</name>
</gene>
<dbReference type="EMBL" id="JAOTPV010000008">
    <property type="protein sequence ID" value="KAJ4479218.1"/>
    <property type="molecule type" value="Genomic_DNA"/>
</dbReference>